<evidence type="ECO:0000256" key="5">
    <source>
        <dbReference type="ARBA" id="ARBA00022989"/>
    </source>
</evidence>
<proteinExistence type="inferred from homology"/>
<dbReference type="GO" id="GO:0005886">
    <property type="term" value="C:plasma membrane"/>
    <property type="evidence" value="ECO:0007669"/>
    <property type="project" value="UniProtKB-SubCell"/>
</dbReference>
<protein>
    <submittedName>
        <fullName evidence="8">Permease</fullName>
    </submittedName>
</protein>
<reference evidence="8 9" key="1">
    <citation type="journal article" date="2003" name="Int. J. Syst. Evol. Microbiol.">
        <title>Bacillus nealsonii sp. nov., isolated from a spacecraft-assembly facility, whose spores are gamma-radiation resistant.</title>
        <authorList>
            <person name="Venkateswaran K."/>
            <person name="Kempf M."/>
            <person name="Chen F."/>
            <person name="Satomi M."/>
            <person name="Nicholson W."/>
            <person name="Kern R."/>
        </authorList>
    </citation>
    <scope>NUCLEOTIDE SEQUENCE [LARGE SCALE GENOMIC DNA]</scope>
    <source>
        <strain evidence="8 9">FO-92</strain>
    </source>
</reference>
<dbReference type="AlphaFoldDB" id="A0A2N0Z2U0"/>
<dbReference type="InterPro" id="IPR052923">
    <property type="entry name" value="UPF0718"/>
</dbReference>
<evidence type="ECO:0000256" key="1">
    <source>
        <dbReference type="ARBA" id="ARBA00004651"/>
    </source>
</evidence>
<evidence type="ECO:0000313" key="8">
    <source>
        <dbReference type="EMBL" id="PKG23820.1"/>
    </source>
</evidence>
<accession>A0A2N0Z2U0</accession>
<feature type="transmembrane region" description="Helical" evidence="7">
    <location>
        <begin position="154"/>
        <end position="177"/>
    </location>
</feature>
<keyword evidence="3" id="KW-1003">Cell membrane</keyword>
<comment type="subcellular location">
    <subcellularLocation>
        <location evidence="1">Cell membrane</location>
        <topology evidence="1">Multi-pass membrane protein</topology>
    </subcellularLocation>
</comment>
<feature type="transmembrane region" description="Helical" evidence="7">
    <location>
        <begin position="272"/>
        <end position="292"/>
    </location>
</feature>
<name>A0A2N0Z2U0_9BACI</name>
<evidence type="ECO:0000256" key="6">
    <source>
        <dbReference type="ARBA" id="ARBA00023136"/>
    </source>
</evidence>
<evidence type="ECO:0000256" key="2">
    <source>
        <dbReference type="ARBA" id="ARBA00006386"/>
    </source>
</evidence>
<dbReference type="PANTHER" id="PTHR34184">
    <property type="entry name" value="UPF0718 PROTEIN YCGR"/>
    <property type="match status" value="1"/>
</dbReference>
<evidence type="ECO:0000256" key="7">
    <source>
        <dbReference type="SAM" id="Phobius"/>
    </source>
</evidence>
<dbReference type="InterPro" id="IPR005524">
    <property type="entry name" value="DUF318"/>
</dbReference>
<feature type="transmembrane region" description="Helical" evidence="7">
    <location>
        <begin position="12"/>
        <end position="39"/>
    </location>
</feature>
<evidence type="ECO:0000256" key="4">
    <source>
        <dbReference type="ARBA" id="ARBA00022692"/>
    </source>
</evidence>
<dbReference type="Pfam" id="PF03773">
    <property type="entry name" value="ArsP_1"/>
    <property type="match status" value="1"/>
</dbReference>
<feature type="transmembrane region" description="Helical" evidence="7">
    <location>
        <begin position="46"/>
        <end position="71"/>
    </location>
</feature>
<dbReference type="PANTHER" id="PTHR34184:SF4">
    <property type="entry name" value="UPF0718 PROTEIN YCGR"/>
    <property type="match status" value="1"/>
</dbReference>
<comment type="similarity">
    <text evidence="2">Belongs to the UPF0718 family.</text>
</comment>
<keyword evidence="4 7" id="KW-0812">Transmembrane</keyword>
<feature type="transmembrane region" description="Helical" evidence="7">
    <location>
        <begin position="91"/>
        <end position="113"/>
    </location>
</feature>
<gene>
    <name evidence="8" type="ORF">CWS01_09985</name>
</gene>
<feature type="transmembrane region" description="Helical" evidence="7">
    <location>
        <begin position="216"/>
        <end position="237"/>
    </location>
</feature>
<feature type="transmembrane region" description="Helical" evidence="7">
    <location>
        <begin position="312"/>
        <end position="335"/>
    </location>
</feature>
<dbReference type="EMBL" id="PISE01000019">
    <property type="protein sequence ID" value="PKG23820.1"/>
    <property type="molecule type" value="Genomic_DNA"/>
</dbReference>
<keyword evidence="9" id="KW-1185">Reference proteome</keyword>
<feature type="transmembrane region" description="Helical" evidence="7">
    <location>
        <begin position="249"/>
        <end position="265"/>
    </location>
</feature>
<feature type="transmembrane region" description="Helical" evidence="7">
    <location>
        <begin position="125"/>
        <end position="148"/>
    </location>
</feature>
<evidence type="ECO:0000256" key="3">
    <source>
        <dbReference type="ARBA" id="ARBA00022475"/>
    </source>
</evidence>
<keyword evidence="6 7" id="KW-0472">Membrane</keyword>
<sequence>MMSIPTSLKDLLIFSLFMMMVYLFFFGDEALIQTIGIALSSDGKAVFILFLGIFLEALPFLLLGAFASSIINVFVSEKAIAKLIPKNPVAGILMGLVAAVITPVCECAIIPVVRRLIQKGVPLHVGVVLLMGAPILNFIVFGSTFFAFQNHPAIIYGRFIVCILAAIIVSAFIYLFFGKDRVLKTQREDLMNGVQVNVNKGDSKWKGILHHTCHEFFTVGKFFMIGALFASVAQLYLQGSAFVQTAENTFQGTAVMMGLAYLLSLCSEADAFVAASFSKIFSSHAILGFLVFGPILDFKNTFVMLASFKIKFVAFFIMLVTIVVFALSIIVGNFLI</sequence>
<comment type="caution">
    <text evidence="8">The sequence shown here is derived from an EMBL/GenBank/DDBJ whole genome shotgun (WGS) entry which is preliminary data.</text>
</comment>
<keyword evidence="5 7" id="KW-1133">Transmembrane helix</keyword>
<organism evidence="8 9">
    <name type="scientific">Niallia nealsonii</name>
    <dbReference type="NCBI Taxonomy" id="115979"/>
    <lineage>
        <taxon>Bacteria</taxon>
        <taxon>Bacillati</taxon>
        <taxon>Bacillota</taxon>
        <taxon>Bacilli</taxon>
        <taxon>Bacillales</taxon>
        <taxon>Bacillaceae</taxon>
        <taxon>Niallia</taxon>
    </lineage>
</organism>
<dbReference type="Proteomes" id="UP000233375">
    <property type="component" value="Unassembled WGS sequence"/>
</dbReference>
<evidence type="ECO:0000313" key="9">
    <source>
        <dbReference type="Proteomes" id="UP000233375"/>
    </source>
</evidence>